<dbReference type="Proteomes" id="UP000003656">
    <property type="component" value="Unassembled WGS sequence"/>
</dbReference>
<name>D1NT26_9BIFI</name>
<evidence type="ECO:0000313" key="2">
    <source>
        <dbReference type="Proteomes" id="UP000003656"/>
    </source>
</evidence>
<reference evidence="1 2" key="1">
    <citation type="submission" date="2009-11" db="EMBL/GenBank/DDBJ databases">
        <authorList>
            <person name="Weinstock G."/>
            <person name="Sodergren E."/>
            <person name="Clifton S."/>
            <person name="Fulton L."/>
            <person name="Fulton B."/>
            <person name="Courtney L."/>
            <person name="Fronick C."/>
            <person name="Harrison M."/>
            <person name="Strong C."/>
            <person name="Farmer C."/>
            <person name="Delahaunty K."/>
            <person name="Markovic C."/>
            <person name="Hall O."/>
            <person name="Minx P."/>
            <person name="Tomlinson C."/>
            <person name="Mitreva M."/>
            <person name="Nelson J."/>
            <person name="Hou S."/>
            <person name="Wollam A."/>
            <person name="Pepin K.H."/>
            <person name="Johnson M."/>
            <person name="Bhonagiri V."/>
            <person name="Nash W.E."/>
            <person name="Warren W."/>
            <person name="Chinwalla A."/>
            <person name="Mardis E.R."/>
            <person name="Wilson R.K."/>
        </authorList>
    </citation>
    <scope>NUCLEOTIDE SEQUENCE [LARGE SCALE GENOMIC DNA]</scope>
    <source>
        <strain evidence="1 2">DSM 20093</strain>
    </source>
</reference>
<accession>D1NT26</accession>
<dbReference type="EMBL" id="ABXB03000001">
    <property type="protein sequence ID" value="EFA23828.1"/>
    <property type="molecule type" value="Genomic_DNA"/>
</dbReference>
<evidence type="ECO:0000313" key="1">
    <source>
        <dbReference type="EMBL" id="EFA23828.1"/>
    </source>
</evidence>
<proteinExistence type="predicted"/>
<gene>
    <name evidence="1" type="ORF">BIFGAL_02937</name>
</gene>
<protein>
    <submittedName>
        <fullName evidence="1">Uncharacterized protein</fullName>
    </submittedName>
</protein>
<comment type="caution">
    <text evidence="1">The sequence shown here is derived from an EMBL/GenBank/DDBJ whole genome shotgun (WGS) entry which is preliminary data.</text>
</comment>
<dbReference type="AlphaFoldDB" id="D1NT26"/>
<sequence length="47" mass="4849">MAGHRVQAEGADVAQFTPYIPANIAAARPAAFLLSLHLSTNAAVITT</sequence>
<organism evidence="1 2">
    <name type="scientific">Bifidobacterium gallicum DSM 20093 = LMG 11596</name>
    <dbReference type="NCBI Taxonomy" id="561180"/>
    <lineage>
        <taxon>Bacteria</taxon>
        <taxon>Bacillati</taxon>
        <taxon>Actinomycetota</taxon>
        <taxon>Actinomycetes</taxon>
        <taxon>Bifidobacteriales</taxon>
        <taxon>Bifidobacteriaceae</taxon>
        <taxon>Bifidobacterium</taxon>
    </lineage>
</organism>